<evidence type="ECO:0000256" key="12">
    <source>
        <dbReference type="ARBA" id="ARBA00049396"/>
    </source>
</evidence>
<dbReference type="InterPro" id="IPR022664">
    <property type="entry name" value="DapB_N_CS"/>
</dbReference>
<dbReference type="GO" id="GO:0009089">
    <property type="term" value="P:lysine biosynthetic process via diaminopimelate"/>
    <property type="evidence" value="ECO:0007669"/>
    <property type="project" value="UniProtKB-UniRule"/>
</dbReference>
<dbReference type="Gene3D" id="3.40.50.720">
    <property type="entry name" value="NAD(P)-binding Rossmann-like Domain"/>
    <property type="match status" value="1"/>
</dbReference>
<dbReference type="Proteomes" id="UP000070400">
    <property type="component" value="Unassembled WGS sequence"/>
</dbReference>
<evidence type="ECO:0000256" key="6">
    <source>
        <dbReference type="ARBA" id="ARBA00023002"/>
    </source>
</evidence>
<evidence type="ECO:0000259" key="14">
    <source>
        <dbReference type="Pfam" id="PF01113"/>
    </source>
</evidence>
<feature type="domain" description="Dihydrodipicolinate reductase N-terminal" evidence="14">
    <location>
        <begin position="1"/>
        <end position="115"/>
    </location>
</feature>
<reference evidence="16 17" key="1">
    <citation type="journal article" date="2016" name="Sci. Rep.">
        <title>Metabolic traits of an uncultured archaeal lineage -MSBL1- from brine pools of the Red Sea.</title>
        <authorList>
            <person name="Mwirichia R."/>
            <person name="Alam I."/>
            <person name="Rashid M."/>
            <person name="Vinu M."/>
            <person name="Ba-Alawi W."/>
            <person name="Anthony Kamau A."/>
            <person name="Kamanda Ngugi D."/>
            <person name="Goker M."/>
            <person name="Klenk H.P."/>
            <person name="Bajic V."/>
            <person name="Stingl U."/>
        </authorList>
    </citation>
    <scope>NUCLEOTIDE SEQUENCE [LARGE SCALE GENOMIC DNA]</scope>
    <source>
        <strain evidence="16">SCGC-AAA261D19</strain>
    </source>
</reference>
<dbReference type="Pfam" id="PF01113">
    <property type="entry name" value="DapB_N"/>
    <property type="match status" value="1"/>
</dbReference>
<comment type="pathway">
    <text evidence="9">Amino-acid biosynthesis; L-lysine biosynthesis via DAP pathway; (S)-tetrahydrodipicolinate from L-aspartate: step 4/4.</text>
</comment>
<dbReference type="Pfam" id="PF05173">
    <property type="entry name" value="DapB_C"/>
    <property type="match status" value="1"/>
</dbReference>
<keyword evidence="3" id="KW-0028">Amino-acid biosynthesis</keyword>
<proteinExistence type="inferred from homology"/>
<dbReference type="Gene3D" id="3.30.360.10">
    <property type="entry name" value="Dihydrodipicolinate Reductase, domain 2"/>
    <property type="match status" value="1"/>
</dbReference>
<evidence type="ECO:0000256" key="10">
    <source>
        <dbReference type="ARBA" id="ARBA00038983"/>
    </source>
</evidence>
<organism evidence="16 17">
    <name type="scientific">candidate division MSBL1 archaeon SCGC-AAA261D19</name>
    <dbReference type="NCBI Taxonomy" id="1698273"/>
    <lineage>
        <taxon>Archaea</taxon>
        <taxon>Methanobacteriati</taxon>
        <taxon>Methanobacteriota</taxon>
        <taxon>candidate division MSBL1</taxon>
    </lineage>
</organism>
<dbReference type="InterPro" id="IPR036291">
    <property type="entry name" value="NAD(P)-bd_dom_sf"/>
</dbReference>
<dbReference type="PROSITE" id="PS01298">
    <property type="entry name" value="DAPB"/>
    <property type="match status" value="1"/>
</dbReference>
<evidence type="ECO:0000256" key="3">
    <source>
        <dbReference type="ARBA" id="ARBA00022605"/>
    </source>
</evidence>
<keyword evidence="5" id="KW-0220">Diaminopimelate biosynthesis</keyword>
<dbReference type="PANTHER" id="PTHR20836:SF0">
    <property type="entry name" value="4-HYDROXY-TETRAHYDRODIPICOLINATE REDUCTASE 1, CHLOROPLASTIC-RELATED"/>
    <property type="match status" value="1"/>
</dbReference>
<sequence length="261" mass="28076">IVRTATDQEDMEIVAAIDAPSTPHAGRDAGELAGIKRLGVEISGADGIDETLKETNPDVLVDFTLAEAAVENVKAAAKSGVAVVVGTTGFSSKQRKEMEKAIEEAEIPAIIAPNMSIGVNVFFKLAEQTAKLLKDYDVELIETHHRKKVDAPSGTALCAAQIVAEASGKDFEKSVKFGRPKGKIGERTREEIGIHAVRAGDVAGDHKLVFAGPSERLEIVHRAQSRQVFANGVMRAIRYIVEEGRRKPGEVQDMQDVLSLK</sequence>
<evidence type="ECO:0000256" key="1">
    <source>
        <dbReference type="ARBA" id="ARBA00006642"/>
    </source>
</evidence>
<evidence type="ECO:0000256" key="11">
    <source>
        <dbReference type="ARBA" id="ARBA00049080"/>
    </source>
</evidence>
<keyword evidence="6" id="KW-0560">Oxidoreductase</keyword>
<gene>
    <name evidence="16" type="ORF">AKJ43_03865</name>
</gene>
<name>A0A133V3C4_9EURY</name>
<evidence type="ECO:0000256" key="7">
    <source>
        <dbReference type="ARBA" id="ARBA00023027"/>
    </source>
</evidence>
<dbReference type="EC" id="1.17.1.8" evidence="10 13"/>
<keyword evidence="7" id="KW-0520">NAD</keyword>
<comment type="similarity">
    <text evidence="1">Belongs to the DapB family.</text>
</comment>
<evidence type="ECO:0000313" key="16">
    <source>
        <dbReference type="EMBL" id="KXB00916.1"/>
    </source>
</evidence>
<evidence type="ECO:0000256" key="4">
    <source>
        <dbReference type="ARBA" id="ARBA00022857"/>
    </source>
</evidence>
<dbReference type="PATRIC" id="fig|1698273.3.peg.837"/>
<dbReference type="InterPro" id="IPR000846">
    <property type="entry name" value="DapB_N"/>
</dbReference>
<evidence type="ECO:0000256" key="8">
    <source>
        <dbReference type="ARBA" id="ARBA00023154"/>
    </source>
</evidence>
<dbReference type="GO" id="GO:0008839">
    <property type="term" value="F:4-hydroxy-tetrahydrodipicolinate reductase"/>
    <property type="evidence" value="ECO:0007669"/>
    <property type="project" value="UniProtKB-UniRule"/>
</dbReference>
<evidence type="ECO:0000313" key="17">
    <source>
        <dbReference type="Proteomes" id="UP000070400"/>
    </source>
</evidence>
<evidence type="ECO:0000256" key="2">
    <source>
        <dbReference type="ARBA" id="ARBA00022490"/>
    </source>
</evidence>
<dbReference type="InterPro" id="IPR022663">
    <property type="entry name" value="DapB_C"/>
</dbReference>
<dbReference type="GO" id="GO:0019877">
    <property type="term" value="P:diaminopimelate biosynthetic process"/>
    <property type="evidence" value="ECO:0007669"/>
    <property type="project" value="UniProtKB-KW"/>
</dbReference>
<dbReference type="EMBL" id="LHXX01000077">
    <property type="protein sequence ID" value="KXB00916.1"/>
    <property type="molecule type" value="Genomic_DNA"/>
</dbReference>
<dbReference type="NCBIfam" id="TIGR00036">
    <property type="entry name" value="dapB"/>
    <property type="match status" value="1"/>
</dbReference>
<protein>
    <recommendedName>
        <fullName evidence="10 13">4-hydroxy-tetrahydrodipicolinate reductase</fullName>
        <ecNumber evidence="10 13">1.17.1.8</ecNumber>
    </recommendedName>
</protein>
<keyword evidence="8" id="KW-0457">Lysine biosynthesis</keyword>
<keyword evidence="17" id="KW-1185">Reference proteome</keyword>
<dbReference type="SUPFAM" id="SSF51735">
    <property type="entry name" value="NAD(P)-binding Rossmann-fold domains"/>
    <property type="match status" value="1"/>
</dbReference>
<keyword evidence="2" id="KW-0963">Cytoplasm</keyword>
<feature type="domain" description="Dihydrodipicolinate reductase C-terminal" evidence="15">
    <location>
        <begin position="118"/>
        <end position="258"/>
    </location>
</feature>
<keyword evidence="4" id="KW-0521">NADP</keyword>
<comment type="catalytic activity">
    <reaction evidence="12">
        <text>(S)-2,3,4,5-tetrahydrodipicolinate + NAD(+) + H2O = (2S,4S)-4-hydroxy-2,3,4,5-tetrahydrodipicolinate + NADH + H(+)</text>
        <dbReference type="Rhea" id="RHEA:35323"/>
        <dbReference type="ChEBI" id="CHEBI:15377"/>
        <dbReference type="ChEBI" id="CHEBI:15378"/>
        <dbReference type="ChEBI" id="CHEBI:16845"/>
        <dbReference type="ChEBI" id="CHEBI:57540"/>
        <dbReference type="ChEBI" id="CHEBI:57945"/>
        <dbReference type="ChEBI" id="CHEBI:67139"/>
        <dbReference type="EC" id="1.17.1.8"/>
    </reaction>
</comment>
<dbReference type="HAMAP" id="MF_00102">
    <property type="entry name" value="DapB"/>
    <property type="match status" value="1"/>
</dbReference>
<dbReference type="PANTHER" id="PTHR20836">
    <property type="entry name" value="DIHYDRODIPICOLINATE REDUCTASE"/>
    <property type="match status" value="1"/>
</dbReference>
<dbReference type="InterPro" id="IPR023940">
    <property type="entry name" value="DHDPR_bac"/>
</dbReference>
<evidence type="ECO:0000259" key="15">
    <source>
        <dbReference type="Pfam" id="PF05173"/>
    </source>
</evidence>
<dbReference type="PIRSF" id="PIRSF000161">
    <property type="entry name" value="DHPR"/>
    <property type="match status" value="1"/>
</dbReference>
<dbReference type="CDD" id="cd02274">
    <property type="entry name" value="DHDPR_N"/>
    <property type="match status" value="1"/>
</dbReference>
<feature type="non-terminal residue" evidence="16">
    <location>
        <position position="1"/>
    </location>
</feature>
<evidence type="ECO:0000256" key="5">
    <source>
        <dbReference type="ARBA" id="ARBA00022915"/>
    </source>
</evidence>
<dbReference type="AlphaFoldDB" id="A0A133V3C4"/>
<accession>A0A133V3C4</accession>
<evidence type="ECO:0000256" key="9">
    <source>
        <dbReference type="ARBA" id="ARBA00037922"/>
    </source>
</evidence>
<comment type="catalytic activity">
    <reaction evidence="11">
        <text>(S)-2,3,4,5-tetrahydrodipicolinate + NADP(+) + H2O = (2S,4S)-4-hydroxy-2,3,4,5-tetrahydrodipicolinate + NADPH + H(+)</text>
        <dbReference type="Rhea" id="RHEA:35331"/>
        <dbReference type="ChEBI" id="CHEBI:15377"/>
        <dbReference type="ChEBI" id="CHEBI:15378"/>
        <dbReference type="ChEBI" id="CHEBI:16845"/>
        <dbReference type="ChEBI" id="CHEBI:57783"/>
        <dbReference type="ChEBI" id="CHEBI:58349"/>
        <dbReference type="ChEBI" id="CHEBI:67139"/>
        <dbReference type="EC" id="1.17.1.8"/>
    </reaction>
</comment>
<dbReference type="FunFam" id="3.30.360.10:FF:000004">
    <property type="entry name" value="4-hydroxy-tetrahydrodipicolinate reductase"/>
    <property type="match status" value="1"/>
</dbReference>
<dbReference type="SUPFAM" id="SSF55347">
    <property type="entry name" value="Glyceraldehyde-3-phosphate dehydrogenase-like, C-terminal domain"/>
    <property type="match status" value="1"/>
</dbReference>
<evidence type="ECO:0000256" key="13">
    <source>
        <dbReference type="NCBIfam" id="TIGR00036"/>
    </source>
</evidence>
<comment type="caution">
    <text evidence="16">The sequence shown here is derived from an EMBL/GenBank/DDBJ whole genome shotgun (WGS) entry which is preliminary data.</text>
</comment>